<keyword evidence="5 7" id="KW-1133">Transmembrane helix</keyword>
<dbReference type="SUPFAM" id="SSF161098">
    <property type="entry name" value="MetI-like"/>
    <property type="match status" value="1"/>
</dbReference>
<dbReference type="Gene3D" id="1.10.3720.10">
    <property type="entry name" value="MetI-like"/>
    <property type="match status" value="1"/>
</dbReference>
<feature type="transmembrane region" description="Helical" evidence="7">
    <location>
        <begin position="295"/>
        <end position="315"/>
    </location>
</feature>
<evidence type="ECO:0000256" key="5">
    <source>
        <dbReference type="ARBA" id="ARBA00022989"/>
    </source>
</evidence>
<evidence type="ECO:0000256" key="4">
    <source>
        <dbReference type="ARBA" id="ARBA00022692"/>
    </source>
</evidence>
<keyword evidence="10" id="KW-1185">Reference proteome</keyword>
<evidence type="ECO:0000313" key="9">
    <source>
        <dbReference type="EMBL" id="MDT3316266.1"/>
    </source>
</evidence>
<evidence type="ECO:0000259" key="8">
    <source>
        <dbReference type="PROSITE" id="PS50928"/>
    </source>
</evidence>
<proteinExistence type="inferred from homology"/>
<evidence type="ECO:0000256" key="3">
    <source>
        <dbReference type="ARBA" id="ARBA00022475"/>
    </source>
</evidence>
<feature type="transmembrane region" description="Helical" evidence="7">
    <location>
        <begin position="106"/>
        <end position="127"/>
    </location>
</feature>
<reference evidence="9 10" key="1">
    <citation type="submission" date="2023-08" db="EMBL/GenBank/DDBJ databases">
        <title>Microbacterium aquilitoris sp. nov. and Microbacterium gwkjibeachense sp. nov., isolated from beach.</title>
        <authorList>
            <person name="Lee S.D."/>
            <person name="Yang H."/>
            <person name="Kim I."/>
        </authorList>
    </citation>
    <scope>NUCLEOTIDE SEQUENCE [LARGE SCALE GENOMIC DNA]</scope>
    <source>
        <strain evidence="9 10">KSW4-11</strain>
    </source>
</reference>
<dbReference type="RefSeq" id="WP_311861034.1">
    <property type="nucleotide sequence ID" value="NZ_JAUZVV010000001.1"/>
</dbReference>
<dbReference type="PANTHER" id="PTHR30193:SF37">
    <property type="entry name" value="INNER MEMBRANE ABC TRANSPORTER PERMEASE PROTEIN YCJO"/>
    <property type="match status" value="1"/>
</dbReference>
<feature type="transmembrane region" description="Helical" evidence="7">
    <location>
        <begin position="139"/>
        <end position="159"/>
    </location>
</feature>
<feature type="transmembrane region" description="Helical" evidence="7">
    <location>
        <begin position="43"/>
        <end position="62"/>
    </location>
</feature>
<evidence type="ECO:0000256" key="6">
    <source>
        <dbReference type="ARBA" id="ARBA00023136"/>
    </source>
</evidence>
<name>A0ABU3G9X1_9MICO</name>
<sequence length="330" mass="36344">MSSTRVEDPRVLALDEPETTRALRARRPLSQRLWTGRSSTGKFWIAVSPALILYLVFTVYPMGQVVVASFTDARGFNRPWEVVGLDNFVRIFSGDPVLMEAVGNTAIYAFFKIVVQTILAFLIAVLLHRQLMLGNIYRAIFFAPMVISPVAIVFTWSFMYDPTSGTFNTLLRSVGLGGLAQDWLGNYDLALYSVILVDLWSGLGFNIVIFLAGLSTIPSEILEAARVDGARGWKSLRYITLPLMIPSIGLVLVLSINGALRAFDTVYLMTRGGPGNSTQLYMTQVFQEGMVNNNFGYASAMAVLVIIVLIAIAAAQNRLNNRVAAEEGNR</sequence>
<comment type="subcellular location">
    <subcellularLocation>
        <location evidence="1 7">Cell membrane</location>
        <topology evidence="1 7">Multi-pass membrane protein</topology>
    </subcellularLocation>
</comment>
<dbReference type="Pfam" id="PF00528">
    <property type="entry name" value="BPD_transp_1"/>
    <property type="match status" value="1"/>
</dbReference>
<evidence type="ECO:0000256" key="2">
    <source>
        <dbReference type="ARBA" id="ARBA00022448"/>
    </source>
</evidence>
<keyword evidence="6 7" id="KW-0472">Membrane</keyword>
<accession>A0ABU3G9X1</accession>
<dbReference type="InterPro" id="IPR035906">
    <property type="entry name" value="MetI-like_sf"/>
</dbReference>
<dbReference type="EMBL" id="JAUZVV010000001">
    <property type="protein sequence ID" value="MDT3316266.1"/>
    <property type="molecule type" value="Genomic_DNA"/>
</dbReference>
<dbReference type="InterPro" id="IPR051393">
    <property type="entry name" value="ABC_transporter_permease"/>
</dbReference>
<evidence type="ECO:0000256" key="1">
    <source>
        <dbReference type="ARBA" id="ARBA00004651"/>
    </source>
</evidence>
<comment type="similarity">
    <text evidence="7">Belongs to the binding-protein-dependent transport system permease family.</text>
</comment>
<dbReference type="Proteomes" id="UP001251849">
    <property type="component" value="Unassembled WGS sequence"/>
</dbReference>
<keyword evidence="2 7" id="KW-0813">Transport</keyword>
<dbReference type="CDD" id="cd06261">
    <property type="entry name" value="TM_PBP2"/>
    <property type="match status" value="1"/>
</dbReference>
<comment type="caution">
    <text evidence="9">The sequence shown here is derived from an EMBL/GenBank/DDBJ whole genome shotgun (WGS) entry which is preliminary data.</text>
</comment>
<evidence type="ECO:0000256" key="7">
    <source>
        <dbReference type="RuleBase" id="RU363032"/>
    </source>
</evidence>
<dbReference type="PROSITE" id="PS50928">
    <property type="entry name" value="ABC_TM1"/>
    <property type="match status" value="1"/>
</dbReference>
<keyword evidence="3" id="KW-1003">Cell membrane</keyword>
<evidence type="ECO:0000313" key="10">
    <source>
        <dbReference type="Proteomes" id="UP001251849"/>
    </source>
</evidence>
<feature type="transmembrane region" description="Helical" evidence="7">
    <location>
        <begin position="238"/>
        <end position="260"/>
    </location>
</feature>
<dbReference type="PANTHER" id="PTHR30193">
    <property type="entry name" value="ABC TRANSPORTER PERMEASE PROTEIN"/>
    <property type="match status" value="1"/>
</dbReference>
<feature type="domain" description="ABC transmembrane type-1" evidence="8">
    <location>
        <begin position="102"/>
        <end position="316"/>
    </location>
</feature>
<feature type="transmembrane region" description="Helical" evidence="7">
    <location>
        <begin position="189"/>
        <end position="217"/>
    </location>
</feature>
<dbReference type="InterPro" id="IPR000515">
    <property type="entry name" value="MetI-like"/>
</dbReference>
<gene>
    <name evidence="9" type="ORF">Q9S71_05465</name>
</gene>
<organism evidence="9 10">
    <name type="scientific">Microbacterium gawkjiense</name>
    <dbReference type="NCBI Taxonomy" id="3067309"/>
    <lineage>
        <taxon>Bacteria</taxon>
        <taxon>Bacillati</taxon>
        <taxon>Actinomycetota</taxon>
        <taxon>Actinomycetes</taxon>
        <taxon>Micrococcales</taxon>
        <taxon>Microbacteriaceae</taxon>
        <taxon>Microbacterium</taxon>
    </lineage>
</organism>
<keyword evidence="4 7" id="KW-0812">Transmembrane</keyword>
<protein>
    <submittedName>
        <fullName evidence="9">Sugar ABC transporter permease</fullName>
    </submittedName>
</protein>